<name>A0AAD3S035_NEPGR</name>
<protein>
    <submittedName>
        <fullName evidence="1">Uncharacterized protein</fullName>
    </submittedName>
</protein>
<evidence type="ECO:0000313" key="2">
    <source>
        <dbReference type="Proteomes" id="UP001279734"/>
    </source>
</evidence>
<gene>
    <name evidence="1" type="ORF">Nepgr_003701</name>
</gene>
<proteinExistence type="predicted"/>
<dbReference type="AlphaFoldDB" id="A0AAD3S035"/>
<dbReference type="Proteomes" id="UP001279734">
    <property type="component" value="Unassembled WGS sequence"/>
</dbReference>
<evidence type="ECO:0000313" key="1">
    <source>
        <dbReference type="EMBL" id="GMH01862.1"/>
    </source>
</evidence>
<accession>A0AAD3S035</accession>
<organism evidence="1 2">
    <name type="scientific">Nepenthes gracilis</name>
    <name type="common">Slender pitcher plant</name>
    <dbReference type="NCBI Taxonomy" id="150966"/>
    <lineage>
        <taxon>Eukaryota</taxon>
        <taxon>Viridiplantae</taxon>
        <taxon>Streptophyta</taxon>
        <taxon>Embryophyta</taxon>
        <taxon>Tracheophyta</taxon>
        <taxon>Spermatophyta</taxon>
        <taxon>Magnoliopsida</taxon>
        <taxon>eudicotyledons</taxon>
        <taxon>Gunneridae</taxon>
        <taxon>Pentapetalae</taxon>
        <taxon>Caryophyllales</taxon>
        <taxon>Nepenthaceae</taxon>
        <taxon>Nepenthes</taxon>
    </lineage>
</organism>
<reference evidence="1" key="1">
    <citation type="submission" date="2023-05" db="EMBL/GenBank/DDBJ databases">
        <title>Nepenthes gracilis genome sequencing.</title>
        <authorList>
            <person name="Fukushima K."/>
        </authorList>
    </citation>
    <scope>NUCLEOTIDE SEQUENCE</scope>
    <source>
        <strain evidence="1">SING2019-196</strain>
    </source>
</reference>
<dbReference type="EMBL" id="BSYO01000003">
    <property type="protein sequence ID" value="GMH01862.1"/>
    <property type="molecule type" value="Genomic_DNA"/>
</dbReference>
<keyword evidence="2" id="KW-1185">Reference proteome</keyword>
<comment type="caution">
    <text evidence="1">The sequence shown here is derived from an EMBL/GenBank/DDBJ whole genome shotgun (WGS) entry which is preliminary data.</text>
</comment>
<sequence length="72" mass="8197">MKTLEGHPTAIQDIFQPVRLFCGNLRAQMERACHKMLPSQCYEGLTVSIVDILAAPLEPFSDCKFIFSHWKS</sequence>